<dbReference type="EMBL" id="GL771738">
    <property type="protein sequence ID" value="EFZ09588.1"/>
    <property type="molecule type" value="Genomic_DNA"/>
</dbReference>
<dbReference type="OrthoDB" id="207378at2759"/>
<gene>
    <name evidence="2" type="ORF">SINV_12326</name>
</gene>
<organism>
    <name type="scientific">Solenopsis invicta</name>
    <name type="common">Red imported fire ant</name>
    <name type="synonym">Solenopsis wagneri</name>
    <dbReference type="NCBI Taxonomy" id="13686"/>
    <lineage>
        <taxon>Eukaryota</taxon>
        <taxon>Metazoa</taxon>
        <taxon>Ecdysozoa</taxon>
        <taxon>Arthropoda</taxon>
        <taxon>Hexapoda</taxon>
        <taxon>Insecta</taxon>
        <taxon>Pterygota</taxon>
        <taxon>Neoptera</taxon>
        <taxon>Endopterygota</taxon>
        <taxon>Hymenoptera</taxon>
        <taxon>Apocrita</taxon>
        <taxon>Aculeata</taxon>
        <taxon>Formicoidea</taxon>
        <taxon>Formicidae</taxon>
        <taxon>Myrmicinae</taxon>
        <taxon>Solenopsis</taxon>
    </lineage>
</organism>
<keyword evidence="1" id="KW-0732">Signal</keyword>
<feature type="non-terminal residue" evidence="2">
    <location>
        <position position="76"/>
    </location>
</feature>
<sequence>MLHQQNSFTWCVSISLVGLFCVSVHTQECSVRVQMPVYAMALKADLLNTTKCGKELQNFRDAVDQQILWSLKGRYS</sequence>
<proteinExistence type="predicted"/>
<protein>
    <submittedName>
        <fullName evidence="2">Uncharacterized protein</fullName>
    </submittedName>
</protein>
<dbReference type="AlphaFoldDB" id="E9JC69"/>
<name>E9JC69_SOLIN</name>
<accession>E9JC69</accession>
<evidence type="ECO:0000256" key="1">
    <source>
        <dbReference type="SAM" id="SignalP"/>
    </source>
</evidence>
<evidence type="ECO:0000313" key="2">
    <source>
        <dbReference type="EMBL" id="EFZ09588.1"/>
    </source>
</evidence>
<feature type="signal peptide" evidence="1">
    <location>
        <begin position="1"/>
        <end position="26"/>
    </location>
</feature>
<feature type="chain" id="PRO_5003242472" evidence="1">
    <location>
        <begin position="27"/>
        <end position="76"/>
    </location>
</feature>
<reference evidence="2" key="1">
    <citation type="journal article" date="2011" name="Proc. Natl. Acad. Sci. U.S.A.">
        <title>The genome of the fire ant Solenopsis invicta.</title>
        <authorList>
            <person name="Wurm Y."/>
            <person name="Wang J."/>
            <person name="Riba-Grognuz O."/>
            <person name="Corona M."/>
            <person name="Nygaard S."/>
            <person name="Hunt B.G."/>
            <person name="Ingram K.K."/>
            <person name="Falquet L."/>
            <person name="Nipitwattanaphon M."/>
            <person name="Gotzek D."/>
            <person name="Dijkstra M.B."/>
            <person name="Oettler J."/>
            <person name="Comtesse F."/>
            <person name="Shih C.J."/>
            <person name="Wu W.J."/>
            <person name="Yang C.C."/>
            <person name="Thomas J."/>
            <person name="Beaudoing E."/>
            <person name="Pradervand S."/>
            <person name="Flegel V."/>
            <person name="Cook E.D."/>
            <person name="Fabbretti R."/>
            <person name="Stockinger H."/>
            <person name="Long L."/>
            <person name="Farmerie W.G."/>
            <person name="Oakey J."/>
            <person name="Boomsma J.J."/>
            <person name="Pamilo P."/>
            <person name="Yi S.V."/>
            <person name="Heinze J."/>
            <person name="Goodisman M.A."/>
            <person name="Farinelli L."/>
            <person name="Harshman K."/>
            <person name="Hulo N."/>
            <person name="Cerutti L."/>
            <person name="Xenarios I."/>
            <person name="Shoemaker D."/>
            <person name="Keller L."/>
        </authorList>
    </citation>
    <scope>NUCLEOTIDE SEQUENCE [LARGE SCALE GENOMIC DNA]</scope>
</reference>
<dbReference type="HOGENOM" id="CLU_2657588_0_0_1"/>